<dbReference type="InterPro" id="IPR050068">
    <property type="entry name" value="MurA_subfamily"/>
</dbReference>
<dbReference type="GO" id="GO:0005737">
    <property type="term" value="C:cytoplasm"/>
    <property type="evidence" value="ECO:0007669"/>
    <property type="project" value="UniProtKB-SubCell"/>
</dbReference>
<gene>
    <name evidence="12" type="primary">murA</name>
    <name evidence="14" type="ORF">EU98_1747</name>
</gene>
<dbReference type="NCBIfam" id="TIGR01072">
    <property type="entry name" value="murA"/>
    <property type="match status" value="1"/>
</dbReference>
<comment type="subcellular location">
    <subcellularLocation>
        <location evidence="1 12">Cytoplasm</location>
    </subcellularLocation>
</comment>
<keyword evidence="8 12" id="KW-0131">Cell cycle</keyword>
<evidence type="ECO:0000256" key="7">
    <source>
        <dbReference type="ARBA" id="ARBA00022984"/>
    </source>
</evidence>
<keyword evidence="9 12" id="KW-0961">Cell wall biogenesis/degradation</keyword>
<dbReference type="GO" id="GO:0009252">
    <property type="term" value="P:peptidoglycan biosynthetic process"/>
    <property type="evidence" value="ECO:0007669"/>
    <property type="project" value="UniProtKB-UniRule"/>
</dbReference>
<keyword evidence="3 12" id="KW-0963">Cytoplasm</keyword>
<evidence type="ECO:0000256" key="9">
    <source>
        <dbReference type="ARBA" id="ARBA00023316"/>
    </source>
</evidence>
<dbReference type="STRING" id="167548.EU98_1747"/>
<evidence type="ECO:0000256" key="4">
    <source>
        <dbReference type="ARBA" id="ARBA00022618"/>
    </source>
</evidence>
<evidence type="ECO:0000256" key="10">
    <source>
        <dbReference type="ARBA" id="ARBA00038367"/>
    </source>
</evidence>
<proteinExistence type="inferred from homology"/>
<dbReference type="HAMAP" id="MF_00111">
    <property type="entry name" value="MurA"/>
    <property type="match status" value="1"/>
</dbReference>
<comment type="catalytic activity">
    <reaction evidence="11 12">
        <text>phosphoenolpyruvate + UDP-N-acetyl-alpha-D-glucosamine = UDP-N-acetyl-3-O-(1-carboxyvinyl)-alpha-D-glucosamine + phosphate</text>
        <dbReference type="Rhea" id="RHEA:18681"/>
        <dbReference type="ChEBI" id="CHEBI:43474"/>
        <dbReference type="ChEBI" id="CHEBI:57705"/>
        <dbReference type="ChEBI" id="CHEBI:58702"/>
        <dbReference type="ChEBI" id="CHEBI:68483"/>
        <dbReference type="EC" id="2.5.1.7"/>
    </reaction>
</comment>
<dbReference type="AlphaFoldDB" id="A0A0A2AI62"/>
<dbReference type="GO" id="GO:0008360">
    <property type="term" value="P:regulation of cell shape"/>
    <property type="evidence" value="ECO:0007669"/>
    <property type="project" value="UniProtKB-KW"/>
</dbReference>
<dbReference type="eggNOG" id="COG0766">
    <property type="taxonomic scope" value="Bacteria"/>
</dbReference>
<dbReference type="FunFam" id="3.65.10.10:FF:000001">
    <property type="entry name" value="UDP-N-acetylglucosamine 1-carboxyvinyltransferase"/>
    <property type="match status" value="1"/>
</dbReference>
<evidence type="ECO:0000256" key="12">
    <source>
        <dbReference type="HAMAP-Rule" id="MF_00111"/>
    </source>
</evidence>
<dbReference type="Gene3D" id="3.65.10.10">
    <property type="entry name" value="Enolpyruvate transferase domain"/>
    <property type="match status" value="2"/>
</dbReference>
<dbReference type="PANTHER" id="PTHR43783">
    <property type="entry name" value="UDP-N-ACETYLGLUCOSAMINE 1-CARBOXYVINYLTRANSFERASE"/>
    <property type="match status" value="1"/>
</dbReference>
<keyword evidence="7 12" id="KW-0573">Peptidoglycan synthesis</keyword>
<dbReference type="PANTHER" id="PTHR43783:SF1">
    <property type="entry name" value="UDP-N-ACETYLGLUCOSAMINE 1-CARBOXYVINYLTRANSFERASE"/>
    <property type="match status" value="1"/>
</dbReference>
<evidence type="ECO:0000259" key="13">
    <source>
        <dbReference type="Pfam" id="PF00275"/>
    </source>
</evidence>
<comment type="caution">
    <text evidence="14">The sequence shown here is derived from an EMBL/GenBank/DDBJ whole genome shotgun (WGS) entry which is preliminary data.</text>
</comment>
<evidence type="ECO:0000256" key="5">
    <source>
        <dbReference type="ARBA" id="ARBA00022679"/>
    </source>
</evidence>
<keyword evidence="12" id="KW-0670">Pyruvate</keyword>
<evidence type="ECO:0000256" key="1">
    <source>
        <dbReference type="ARBA" id="ARBA00004496"/>
    </source>
</evidence>
<dbReference type="RefSeq" id="WP_032516384.1">
    <property type="nucleotide sequence ID" value="NZ_JNAO01000013.1"/>
</dbReference>
<comment type="caution">
    <text evidence="12">Lacks conserved residue(s) required for the propagation of feature annotation.</text>
</comment>
<sequence>MICGSKTKSYLKSQNLKILGQGKLNGIVEISGAKNSALVLLASSLLTNEKIILENVPFLTDIEKMGNILKNLGVNLVRKNKQLEIDPTTISIKELPYELVKGLRASFFCIGALLTKFGEAQVPLPGGCNIGSRPIEEHINGLIALGADIIIEEGIVKAKTRGDNNRLHGTHIKLNCPSVGATETLIMAASLAKGRTTIENAAREPEVQDLCQMLNKMGAKIYDSGKETIIIDGVNKLGGCTHKVIPDRIEAGTFLIAAAATSSSITISPVIPHHLEAVTNKLQESGSKITIKGNSISIKSKEIKGVDIETAPFPGFPTDLQAPFTTLMTIANGESKITETIFENRMNHIYLLNEMGACIKLNKNVAHIKGVKTINGMNLVGSDLRSSAALIIAGIIAKGSSNFYGLEHLDRGYENFELKLKNLGVQIIREISKNTFEDNGYKIEPKSKNLSKLEAA</sequence>
<evidence type="ECO:0000256" key="2">
    <source>
        <dbReference type="ARBA" id="ARBA00004752"/>
    </source>
</evidence>
<evidence type="ECO:0000256" key="3">
    <source>
        <dbReference type="ARBA" id="ARBA00022490"/>
    </source>
</evidence>
<dbReference type="InterPro" id="IPR005750">
    <property type="entry name" value="UDP_GlcNAc_COvinyl_MurA"/>
</dbReference>
<keyword evidence="6 12" id="KW-0133">Cell shape</keyword>
<feature type="binding site" evidence="12">
    <location>
        <position position="104"/>
    </location>
    <ligand>
        <name>UDP-N-acetyl-alpha-D-glucosamine</name>
        <dbReference type="ChEBI" id="CHEBI:57705"/>
    </ligand>
</feature>
<dbReference type="GO" id="GO:0008760">
    <property type="term" value="F:UDP-N-acetylglucosamine 1-carboxyvinyltransferase activity"/>
    <property type="evidence" value="ECO:0007669"/>
    <property type="project" value="UniProtKB-UniRule"/>
</dbReference>
<dbReference type="CDD" id="cd01555">
    <property type="entry name" value="UdpNAET"/>
    <property type="match status" value="1"/>
</dbReference>
<evidence type="ECO:0000256" key="8">
    <source>
        <dbReference type="ARBA" id="ARBA00023306"/>
    </source>
</evidence>
<dbReference type="InterPro" id="IPR036968">
    <property type="entry name" value="Enolpyruvate_Tfrase_sf"/>
</dbReference>
<feature type="active site" description="Proton donor" evidence="12">
    <location>
        <position position="128"/>
    </location>
</feature>
<dbReference type="InterPro" id="IPR001986">
    <property type="entry name" value="Enolpyruvate_Tfrase_dom"/>
</dbReference>
<dbReference type="EMBL" id="JNAO01000013">
    <property type="protein sequence ID" value="KGG00215.1"/>
    <property type="molecule type" value="Genomic_DNA"/>
</dbReference>
<evidence type="ECO:0000313" key="14">
    <source>
        <dbReference type="EMBL" id="KGG00215.1"/>
    </source>
</evidence>
<protein>
    <recommendedName>
        <fullName evidence="12">UDP-N-acetylglucosamine 1-carboxyvinyltransferase</fullName>
        <ecNumber evidence="12">2.5.1.7</ecNumber>
    </recommendedName>
    <alternativeName>
        <fullName evidence="12">Enoylpyruvate transferase</fullName>
    </alternativeName>
    <alternativeName>
        <fullName evidence="12">UDP-N-acetylglucosamine enolpyruvyl transferase</fullName>
        <shortName evidence="12">EPT</shortName>
    </alternativeName>
</protein>
<keyword evidence="5 12" id="KW-0808">Transferase</keyword>
<feature type="modified residue" description="2-(S-cysteinyl)pyruvic acid O-phosphothioketal" evidence="12">
    <location>
        <position position="128"/>
    </location>
</feature>
<name>A0A0A2AI62_PROMR</name>
<comment type="pathway">
    <text evidence="2 12">Cell wall biogenesis; peptidoglycan biosynthesis.</text>
</comment>
<dbReference type="EC" id="2.5.1.7" evidence="12"/>
<evidence type="ECO:0000256" key="6">
    <source>
        <dbReference type="ARBA" id="ARBA00022960"/>
    </source>
</evidence>
<organism evidence="14 15">
    <name type="scientific">Prochlorococcus marinus str. MIT 9314</name>
    <dbReference type="NCBI Taxonomy" id="167548"/>
    <lineage>
        <taxon>Bacteria</taxon>
        <taxon>Bacillati</taxon>
        <taxon>Cyanobacteriota</taxon>
        <taxon>Cyanophyceae</taxon>
        <taxon>Synechococcales</taxon>
        <taxon>Prochlorococcaceae</taxon>
        <taxon>Prochlorococcus</taxon>
    </lineage>
</organism>
<reference evidence="15" key="1">
    <citation type="journal article" date="2014" name="Sci. Data">
        <title>Genomes of diverse isolates of the marine cyanobacterium Prochlorococcus.</title>
        <authorList>
            <person name="Biller S."/>
            <person name="Berube P."/>
            <person name="Thompson J."/>
            <person name="Kelly L."/>
            <person name="Roggensack S."/>
            <person name="Awad L."/>
            <person name="Roache-Johnson K."/>
            <person name="Ding H."/>
            <person name="Giovannoni S.J."/>
            <person name="Moore L.R."/>
            <person name="Chisholm S.W."/>
        </authorList>
    </citation>
    <scope>NUCLEOTIDE SEQUENCE [LARGE SCALE GENOMIC DNA]</scope>
    <source>
        <strain evidence="15">MIT 9314</strain>
    </source>
</reference>
<accession>A0A0A2AI62</accession>
<evidence type="ECO:0000313" key="15">
    <source>
        <dbReference type="Proteomes" id="UP000030533"/>
    </source>
</evidence>
<dbReference type="SUPFAM" id="SSF55205">
    <property type="entry name" value="EPT/RTPC-like"/>
    <property type="match status" value="1"/>
</dbReference>
<feature type="binding site" evidence="12">
    <location>
        <begin position="34"/>
        <end position="35"/>
    </location>
    <ligand>
        <name>phosphoenolpyruvate</name>
        <dbReference type="ChEBI" id="CHEBI:58702"/>
    </ligand>
</feature>
<comment type="similarity">
    <text evidence="10 12">Belongs to the EPSP synthase family. MurA subfamily.</text>
</comment>
<dbReference type="NCBIfam" id="NF006873">
    <property type="entry name" value="PRK09369.1"/>
    <property type="match status" value="1"/>
</dbReference>
<dbReference type="GO" id="GO:0051301">
    <property type="term" value="P:cell division"/>
    <property type="evidence" value="ECO:0007669"/>
    <property type="project" value="UniProtKB-KW"/>
</dbReference>
<feature type="binding site" evidence="12">
    <location>
        <position position="319"/>
    </location>
    <ligand>
        <name>UDP-N-acetyl-alpha-D-glucosamine</name>
        <dbReference type="ChEBI" id="CHEBI:57705"/>
    </ligand>
</feature>
<feature type="binding site" evidence="12">
    <location>
        <position position="341"/>
    </location>
    <ligand>
        <name>UDP-N-acetyl-alpha-D-glucosamine</name>
        <dbReference type="ChEBI" id="CHEBI:57705"/>
    </ligand>
</feature>
<comment type="function">
    <text evidence="12">Cell wall formation. Adds enolpyruvyl to UDP-N-acetylglucosamine.</text>
</comment>
<dbReference type="InterPro" id="IPR013792">
    <property type="entry name" value="RNA3'P_cycl/enolpyr_Trfase_a/b"/>
</dbReference>
<dbReference type="Proteomes" id="UP000030533">
    <property type="component" value="Unassembled WGS sequence"/>
</dbReference>
<feature type="domain" description="Enolpyruvate transferase" evidence="13">
    <location>
        <begin position="20"/>
        <end position="420"/>
    </location>
</feature>
<dbReference type="GO" id="GO:0019277">
    <property type="term" value="P:UDP-N-acetylgalactosamine biosynthetic process"/>
    <property type="evidence" value="ECO:0007669"/>
    <property type="project" value="InterPro"/>
</dbReference>
<dbReference type="GO" id="GO:0071555">
    <property type="term" value="P:cell wall organization"/>
    <property type="evidence" value="ECO:0007669"/>
    <property type="project" value="UniProtKB-KW"/>
</dbReference>
<keyword evidence="4 12" id="KW-0132">Cell division</keyword>
<dbReference type="UniPathway" id="UPA00219"/>
<dbReference type="Pfam" id="PF00275">
    <property type="entry name" value="EPSP_synthase"/>
    <property type="match status" value="1"/>
</dbReference>
<evidence type="ECO:0000256" key="11">
    <source>
        <dbReference type="ARBA" id="ARBA00047527"/>
    </source>
</evidence>